<protein>
    <submittedName>
        <fullName evidence="2">Uncharacterized protein</fullName>
    </submittedName>
</protein>
<evidence type="ECO:0000256" key="1">
    <source>
        <dbReference type="SAM" id="SignalP"/>
    </source>
</evidence>
<gene>
    <name evidence="2" type="ORF">QJS10_CPB20g00109</name>
</gene>
<name>A0AAV9C863_ACOCL</name>
<keyword evidence="3" id="KW-1185">Reference proteome</keyword>
<organism evidence="2 3">
    <name type="scientific">Acorus calamus</name>
    <name type="common">Sweet flag</name>
    <dbReference type="NCBI Taxonomy" id="4465"/>
    <lineage>
        <taxon>Eukaryota</taxon>
        <taxon>Viridiplantae</taxon>
        <taxon>Streptophyta</taxon>
        <taxon>Embryophyta</taxon>
        <taxon>Tracheophyta</taxon>
        <taxon>Spermatophyta</taxon>
        <taxon>Magnoliopsida</taxon>
        <taxon>Liliopsida</taxon>
        <taxon>Acoraceae</taxon>
        <taxon>Acorus</taxon>
    </lineage>
</organism>
<comment type="caution">
    <text evidence="2">The sequence shown here is derived from an EMBL/GenBank/DDBJ whole genome shotgun (WGS) entry which is preliminary data.</text>
</comment>
<evidence type="ECO:0000313" key="2">
    <source>
        <dbReference type="EMBL" id="KAK1285006.1"/>
    </source>
</evidence>
<keyword evidence="1" id="KW-0732">Signal</keyword>
<dbReference type="EMBL" id="JAUJYO010000020">
    <property type="protein sequence ID" value="KAK1285006.1"/>
    <property type="molecule type" value="Genomic_DNA"/>
</dbReference>
<reference evidence="2" key="2">
    <citation type="submission" date="2023-06" db="EMBL/GenBank/DDBJ databases">
        <authorList>
            <person name="Ma L."/>
            <person name="Liu K.-W."/>
            <person name="Li Z."/>
            <person name="Hsiao Y.-Y."/>
            <person name="Qi Y."/>
            <person name="Fu T."/>
            <person name="Tang G."/>
            <person name="Zhang D."/>
            <person name="Sun W.-H."/>
            <person name="Liu D.-K."/>
            <person name="Li Y."/>
            <person name="Chen G.-Z."/>
            <person name="Liu X.-D."/>
            <person name="Liao X.-Y."/>
            <person name="Jiang Y.-T."/>
            <person name="Yu X."/>
            <person name="Hao Y."/>
            <person name="Huang J."/>
            <person name="Zhao X.-W."/>
            <person name="Ke S."/>
            <person name="Chen Y.-Y."/>
            <person name="Wu W.-L."/>
            <person name="Hsu J.-L."/>
            <person name="Lin Y.-F."/>
            <person name="Huang M.-D."/>
            <person name="Li C.-Y."/>
            <person name="Huang L."/>
            <person name="Wang Z.-W."/>
            <person name="Zhao X."/>
            <person name="Zhong W.-Y."/>
            <person name="Peng D.-H."/>
            <person name="Ahmad S."/>
            <person name="Lan S."/>
            <person name="Zhang J.-S."/>
            <person name="Tsai W.-C."/>
            <person name="Van De Peer Y."/>
            <person name="Liu Z.-J."/>
        </authorList>
    </citation>
    <scope>NUCLEOTIDE SEQUENCE</scope>
    <source>
        <strain evidence="2">CP</strain>
        <tissue evidence="2">Leaves</tissue>
    </source>
</reference>
<evidence type="ECO:0000313" key="3">
    <source>
        <dbReference type="Proteomes" id="UP001180020"/>
    </source>
</evidence>
<reference evidence="2" key="1">
    <citation type="journal article" date="2023" name="Nat. Commun.">
        <title>Diploid and tetraploid genomes of Acorus and the evolution of monocots.</title>
        <authorList>
            <person name="Ma L."/>
            <person name="Liu K.W."/>
            <person name="Li Z."/>
            <person name="Hsiao Y.Y."/>
            <person name="Qi Y."/>
            <person name="Fu T."/>
            <person name="Tang G.D."/>
            <person name="Zhang D."/>
            <person name="Sun W.H."/>
            <person name="Liu D.K."/>
            <person name="Li Y."/>
            <person name="Chen G.Z."/>
            <person name="Liu X.D."/>
            <person name="Liao X.Y."/>
            <person name="Jiang Y.T."/>
            <person name="Yu X."/>
            <person name="Hao Y."/>
            <person name="Huang J."/>
            <person name="Zhao X.W."/>
            <person name="Ke S."/>
            <person name="Chen Y.Y."/>
            <person name="Wu W.L."/>
            <person name="Hsu J.L."/>
            <person name="Lin Y.F."/>
            <person name="Huang M.D."/>
            <person name="Li C.Y."/>
            <person name="Huang L."/>
            <person name="Wang Z.W."/>
            <person name="Zhao X."/>
            <person name="Zhong W.Y."/>
            <person name="Peng D.H."/>
            <person name="Ahmad S."/>
            <person name="Lan S."/>
            <person name="Zhang J.S."/>
            <person name="Tsai W.C."/>
            <person name="Van de Peer Y."/>
            <person name="Liu Z.J."/>
        </authorList>
    </citation>
    <scope>NUCLEOTIDE SEQUENCE</scope>
    <source>
        <strain evidence="2">CP</strain>
    </source>
</reference>
<accession>A0AAV9C863</accession>
<dbReference type="AlphaFoldDB" id="A0AAV9C863"/>
<sequence length="66" mass="7365">MGALGRWMVVTLMLDQVRVGISCANREYSHVSCRVQGVPYVVMGAEEGETQKLVEVKREMKPAQPD</sequence>
<proteinExistence type="predicted"/>
<feature type="signal peptide" evidence="1">
    <location>
        <begin position="1"/>
        <end position="23"/>
    </location>
</feature>
<dbReference type="Proteomes" id="UP001180020">
    <property type="component" value="Unassembled WGS sequence"/>
</dbReference>
<feature type="chain" id="PRO_5043731757" evidence="1">
    <location>
        <begin position="24"/>
        <end position="66"/>
    </location>
</feature>